<reference evidence="1" key="1">
    <citation type="submission" date="2021-01" db="EMBL/GenBank/DDBJ databases">
        <authorList>
            <consortium name="Genoscope - CEA"/>
            <person name="William W."/>
        </authorList>
    </citation>
    <scope>NUCLEOTIDE SEQUENCE</scope>
</reference>
<sequence>MYSEFATSASHFGLEGVDVLVALAIEGKHSFPDSPVFCASFTGSVAMMMKSSGSSYSGKKTTRTAAVS</sequence>
<dbReference type="EMBL" id="HG994361">
    <property type="protein sequence ID" value="CAF2158361.1"/>
    <property type="molecule type" value="Genomic_DNA"/>
</dbReference>
<evidence type="ECO:0000313" key="1">
    <source>
        <dbReference type="EMBL" id="CAF2158361.1"/>
    </source>
</evidence>
<protein>
    <submittedName>
        <fullName evidence="1">(rape) hypothetical protein</fullName>
    </submittedName>
</protein>
<gene>
    <name evidence="1" type="ORF">DARMORV10_A07P07370.1</name>
</gene>
<dbReference type="Proteomes" id="UP001295469">
    <property type="component" value="Chromosome A07"/>
</dbReference>
<accession>A0A816YEU6</accession>
<dbReference type="AlphaFoldDB" id="A0A816YEU6"/>
<organism evidence="1">
    <name type="scientific">Brassica napus</name>
    <name type="common">Rape</name>
    <dbReference type="NCBI Taxonomy" id="3708"/>
    <lineage>
        <taxon>Eukaryota</taxon>
        <taxon>Viridiplantae</taxon>
        <taxon>Streptophyta</taxon>
        <taxon>Embryophyta</taxon>
        <taxon>Tracheophyta</taxon>
        <taxon>Spermatophyta</taxon>
        <taxon>Magnoliopsida</taxon>
        <taxon>eudicotyledons</taxon>
        <taxon>Gunneridae</taxon>
        <taxon>Pentapetalae</taxon>
        <taxon>rosids</taxon>
        <taxon>malvids</taxon>
        <taxon>Brassicales</taxon>
        <taxon>Brassicaceae</taxon>
        <taxon>Brassiceae</taxon>
        <taxon>Brassica</taxon>
    </lineage>
</organism>
<name>A0A816YEU6_BRANA</name>
<proteinExistence type="predicted"/>